<comment type="caution">
    <text evidence="1">The sequence shown here is derived from an EMBL/GenBank/DDBJ whole genome shotgun (WGS) entry which is preliminary data.</text>
</comment>
<protein>
    <submittedName>
        <fullName evidence="1">Uncharacterized protein</fullName>
    </submittedName>
</protein>
<dbReference type="RefSeq" id="WP_098680135.1">
    <property type="nucleotide sequence ID" value="NZ_NVCU01000453.1"/>
</dbReference>
<dbReference type="AlphaFoldDB" id="A0A9X7FYT2"/>
<reference evidence="1 2" key="1">
    <citation type="submission" date="2017-09" db="EMBL/GenBank/DDBJ databases">
        <title>Large-scale bioinformatics analysis of Bacillus genomes uncovers conserved roles of natural products in bacterial physiology.</title>
        <authorList>
            <consortium name="Agbiome Team Llc"/>
            <person name="Bleich R.M."/>
            <person name="Grubbs K.J."/>
            <person name="Santa Maria K.C."/>
            <person name="Allen S.E."/>
            <person name="Farag S."/>
            <person name="Shank E.A."/>
            <person name="Bowers A."/>
        </authorList>
    </citation>
    <scope>NUCLEOTIDE SEQUENCE [LARGE SCALE GENOMIC DNA]</scope>
    <source>
        <strain evidence="1 2">AFS064137</strain>
    </source>
</reference>
<name>A0A9X7FYT2_BACTU</name>
<sequence length="98" mass="11504">MNIEKLSLIEQAILTNNKKEIYQELCELACMIRRKQHEMEWKLRVGMLSNEDENTVKDFLIYVITNNKIPEDIVLSKEIEQYLLTKGIEDLLQSGTSM</sequence>
<evidence type="ECO:0000313" key="1">
    <source>
        <dbReference type="EMBL" id="PFT73352.1"/>
    </source>
</evidence>
<dbReference type="Proteomes" id="UP000225910">
    <property type="component" value="Unassembled WGS sequence"/>
</dbReference>
<proteinExistence type="predicted"/>
<organism evidence="1 2">
    <name type="scientific">Bacillus thuringiensis</name>
    <dbReference type="NCBI Taxonomy" id="1428"/>
    <lineage>
        <taxon>Bacteria</taxon>
        <taxon>Bacillati</taxon>
        <taxon>Bacillota</taxon>
        <taxon>Bacilli</taxon>
        <taxon>Bacillales</taxon>
        <taxon>Bacillaceae</taxon>
        <taxon>Bacillus</taxon>
        <taxon>Bacillus cereus group</taxon>
    </lineage>
</organism>
<gene>
    <name evidence="1" type="ORF">COK81_31910</name>
</gene>
<accession>A0A9X7FYT2</accession>
<evidence type="ECO:0000313" key="2">
    <source>
        <dbReference type="Proteomes" id="UP000225910"/>
    </source>
</evidence>
<dbReference type="EMBL" id="NVCU01000453">
    <property type="protein sequence ID" value="PFT73352.1"/>
    <property type="molecule type" value="Genomic_DNA"/>
</dbReference>